<organism evidence="2 3">
    <name type="scientific">Pararge aegeria aegeria</name>
    <dbReference type="NCBI Taxonomy" id="348720"/>
    <lineage>
        <taxon>Eukaryota</taxon>
        <taxon>Metazoa</taxon>
        <taxon>Ecdysozoa</taxon>
        <taxon>Arthropoda</taxon>
        <taxon>Hexapoda</taxon>
        <taxon>Insecta</taxon>
        <taxon>Pterygota</taxon>
        <taxon>Neoptera</taxon>
        <taxon>Endopterygota</taxon>
        <taxon>Lepidoptera</taxon>
        <taxon>Glossata</taxon>
        <taxon>Ditrysia</taxon>
        <taxon>Papilionoidea</taxon>
        <taxon>Nymphalidae</taxon>
        <taxon>Satyrinae</taxon>
        <taxon>Satyrini</taxon>
        <taxon>Parargina</taxon>
        <taxon>Pararge</taxon>
    </lineage>
</organism>
<feature type="region of interest" description="Disordered" evidence="1">
    <location>
        <begin position="1"/>
        <end position="28"/>
    </location>
</feature>
<accession>A0A8S4QSV1</accession>
<feature type="non-terminal residue" evidence="2">
    <location>
        <position position="1"/>
    </location>
</feature>
<evidence type="ECO:0000256" key="1">
    <source>
        <dbReference type="SAM" id="MobiDB-lite"/>
    </source>
</evidence>
<gene>
    <name evidence="2" type="primary">jg569</name>
    <name evidence="2" type="ORF">PAEG_LOCUS3939</name>
</gene>
<keyword evidence="3" id="KW-1185">Reference proteome</keyword>
<evidence type="ECO:0000313" key="3">
    <source>
        <dbReference type="Proteomes" id="UP000838756"/>
    </source>
</evidence>
<dbReference type="EMBL" id="CAKXAJ010013137">
    <property type="protein sequence ID" value="CAH2215855.1"/>
    <property type="molecule type" value="Genomic_DNA"/>
</dbReference>
<dbReference type="AlphaFoldDB" id="A0A8S4QSV1"/>
<sequence length="51" mass="6016">EKMTDEKGEQLCTWRRRPPKPSLKFTTNSHHKGLVLPIPYILQYQHNSHSS</sequence>
<dbReference type="Proteomes" id="UP000838756">
    <property type="component" value="Unassembled WGS sequence"/>
</dbReference>
<name>A0A8S4QSV1_9NEOP</name>
<proteinExistence type="predicted"/>
<comment type="caution">
    <text evidence="2">The sequence shown here is derived from an EMBL/GenBank/DDBJ whole genome shotgun (WGS) entry which is preliminary data.</text>
</comment>
<protein>
    <submittedName>
        <fullName evidence="2">Jg569 protein</fullName>
    </submittedName>
</protein>
<evidence type="ECO:0000313" key="2">
    <source>
        <dbReference type="EMBL" id="CAH2215855.1"/>
    </source>
</evidence>
<reference evidence="2" key="1">
    <citation type="submission" date="2022-03" db="EMBL/GenBank/DDBJ databases">
        <authorList>
            <person name="Lindestad O."/>
        </authorList>
    </citation>
    <scope>NUCLEOTIDE SEQUENCE</scope>
</reference>